<protein>
    <submittedName>
        <fullName evidence="2">Uncharacterized protein</fullName>
    </submittedName>
</protein>
<accession>A0A0C9XT58</accession>
<dbReference type="Proteomes" id="UP000054477">
    <property type="component" value="Unassembled WGS sequence"/>
</dbReference>
<organism evidence="2 3">
    <name type="scientific">Laccaria amethystina LaAM-08-1</name>
    <dbReference type="NCBI Taxonomy" id="1095629"/>
    <lineage>
        <taxon>Eukaryota</taxon>
        <taxon>Fungi</taxon>
        <taxon>Dikarya</taxon>
        <taxon>Basidiomycota</taxon>
        <taxon>Agaricomycotina</taxon>
        <taxon>Agaricomycetes</taxon>
        <taxon>Agaricomycetidae</taxon>
        <taxon>Agaricales</taxon>
        <taxon>Agaricineae</taxon>
        <taxon>Hydnangiaceae</taxon>
        <taxon>Laccaria</taxon>
    </lineage>
</organism>
<feature type="compositionally biased region" description="Low complexity" evidence="1">
    <location>
        <begin position="11"/>
        <end position="21"/>
    </location>
</feature>
<dbReference type="HOGENOM" id="CLU_1578767_0_0_1"/>
<dbReference type="AlphaFoldDB" id="A0A0C9XT58"/>
<evidence type="ECO:0000313" key="2">
    <source>
        <dbReference type="EMBL" id="KIJ99067.1"/>
    </source>
</evidence>
<evidence type="ECO:0000313" key="3">
    <source>
        <dbReference type="Proteomes" id="UP000054477"/>
    </source>
</evidence>
<name>A0A0C9XT58_9AGAR</name>
<proteinExistence type="predicted"/>
<keyword evidence="3" id="KW-1185">Reference proteome</keyword>
<feature type="region of interest" description="Disordered" evidence="1">
    <location>
        <begin position="1"/>
        <end position="27"/>
    </location>
</feature>
<reference evidence="3" key="2">
    <citation type="submission" date="2015-01" db="EMBL/GenBank/DDBJ databases">
        <title>Evolutionary Origins and Diversification of the Mycorrhizal Mutualists.</title>
        <authorList>
            <consortium name="DOE Joint Genome Institute"/>
            <consortium name="Mycorrhizal Genomics Consortium"/>
            <person name="Kohler A."/>
            <person name="Kuo A."/>
            <person name="Nagy L.G."/>
            <person name="Floudas D."/>
            <person name="Copeland A."/>
            <person name="Barry K.W."/>
            <person name="Cichocki N."/>
            <person name="Veneault-Fourrey C."/>
            <person name="LaButti K."/>
            <person name="Lindquist E.A."/>
            <person name="Lipzen A."/>
            <person name="Lundell T."/>
            <person name="Morin E."/>
            <person name="Murat C."/>
            <person name="Riley R."/>
            <person name="Ohm R."/>
            <person name="Sun H."/>
            <person name="Tunlid A."/>
            <person name="Henrissat B."/>
            <person name="Grigoriev I.V."/>
            <person name="Hibbett D.S."/>
            <person name="Martin F."/>
        </authorList>
    </citation>
    <scope>NUCLEOTIDE SEQUENCE [LARGE SCALE GENOMIC DNA]</scope>
    <source>
        <strain evidence="3">LaAM-08-1</strain>
    </source>
</reference>
<sequence>MHNRRNGPYQASALSSSAETTATRHRKMTATRRTGVIMIATATAFAEWTATGLNRHSQTLLFRLSRHRQPNCLSSSFALPTASSTSLYSWPAASSNPTSPPHQMLIKPKESIKDEGRWKALEPPQVRAIRKRELRKEDAKGLWDAYEVVTRFQIGRRDVQLPNNLQRDS</sequence>
<reference evidence="2 3" key="1">
    <citation type="submission" date="2014-04" db="EMBL/GenBank/DDBJ databases">
        <authorList>
            <consortium name="DOE Joint Genome Institute"/>
            <person name="Kuo A."/>
            <person name="Kohler A."/>
            <person name="Nagy L.G."/>
            <person name="Floudas D."/>
            <person name="Copeland A."/>
            <person name="Barry K.W."/>
            <person name="Cichocki N."/>
            <person name="Veneault-Fourrey C."/>
            <person name="LaButti K."/>
            <person name="Lindquist E.A."/>
            <person name="Lipzen A."/>
            <person name="Lundell T."/>
            <person name="Morin E."/>
            <person name="Murat C."/>
            <person name="Sun H."/>
            <person name="Tunlid A."/>
            <person name="Henrissat B."/>
            <person name="Grigoriev I.V."/>
            <person name="Hibbett D.S."/>
            <person name="Martin F."/>
            <person name="Nordberg H.P."/>
            <person name="Cantor M.N."/>
            <person name="Hua S.X."/>
        </authorList>
    </citation>
    <scope>NUCLEOTIDE SEQUENCE [LARGE SCALE GENOMIC DNA]</scope>
    <source>
        <strain evidence="2 3">LaAM-08-1</strain>
    </source>
</reference>
<dbReference type="EMBL" id="KN838654">
    <property type="protein sequence ID" value="KIJ99067.1"/>
    <property type="molecule type" value="Genomic_DNA"/>
</dbReference>
<evidence type="ECO:0000256" key="1">
    <source>
        <dbReference type="SAM" id="MobiDB-lite"/>
    </source>
</evidence>
<gene>
    <name evidence="2" type="ORF">K443DRAFT_624887</name>
</gene>